<dbReference type="Gene3D" id="3.30.1370.60">
    <property type="entry name" value="Hypothetical oxidoreductase yiak, domain 2"/>
    <property type="match status" value="1"/>
</dbReference>
<evidence type="ECO:0000313" key="3">
    <source>
        <dbReference type="EMBL" id="MDC7786776.1"/>
    </source>
</evidence>
<dbReference type="Gene3D" id="1.10.1530.10">
    <property type="match status" value="1"/>
</dbReference>
<organism evidence="3 4">
    <name type="scientific">Rhodoplanes tepidamans</name>
    <name type="common">Rhodoplanes cryptolactis</name>
    <dbReference type="NCBI Taxonomy" id="200616"/>
    <lineage>
        <taxon>Bacteria</taxon>
        <taxon>Pseudomonadati</taxon>
        <taxon>Pseudomonadota</taxon>
        <taxon>Alphaproteobacteria</taxon>
        <taxon>Hyphomicrobiales</taxon>
        <taxon>Nitrobacteraceae</taxon>
        <taxon>Rhodoplanes</taxon>
    </lineage>
</organism>
<comment type="caution">
    <text evidence="3">The sequence shown here is derived from an EMBL/GenBank/DDBJ whole genome shotgun (WGS) entry which is preliminary data.</text>
</comment>
<name>A0ABT5JB04_RHOTP</name>
<dbReference type="InterPro" id="IPR003767">
    <property type="entry name" value="Malate/L-lactate_DH-like"/>
</dbReference>
<keyword evidence="4" id="KW-1185">Reference proteome</keyword>
<evidence type="ECO:0000256" key="2">
    <source>
        <dbReference type="ARBA" id="ARBA00023002"/>
    </source>
</evidence>
<dbReference type="SUPFAM" id="SSF89733">
    <property type="entry name" value="L-sulfolactate dehydrogenase-like"/>
    <property type="match status" value="1"/>
</dbReference>
<dbReference type="Pfam" id="PF02615">
    <property type="entry name" value="Ldh_2"/>
    <property type="match status" value="1"/>
</dbReference>
<proteinExistence type="inferred from homology"/>
<reference evidence="3" key="1">
    <citation type="journal article" date="2023" name="Microbiol Resour">
        <title>Genome Sequences of Rhodoplanes serenus and Two Thermotolerant Strains, Rhodoplanes tepidamans and 'Rhodoplanes cryptolactis,' Further Refine the Genus.</title>
        <authorList>
            <person name="Rayyan A.A."/>
            <person name="Kyndt J.A."/>
        </authorList>
    </citation>
    <scope>NUCLEOTIDE SEQUENCE</scope>
    <source>
        <strain evidence="3">DSM 9987</strain>
    </source>
</reference>
<dbReference type="PANTHER" id="PTHR11091:SF0">
    <property type="entry name" value="MALATE DEHYDROGENASE"/>
    <property type="match status" value="1"/>
</dbReference>
<dbReference type="InterPro" id="IPR043143">
    <property type="entry name" value="Mal/L-sulf/L-lact_DH-like_NADP"/>
</dbReference>
<evidence type="ECO:0000256" key="1">
    <source>
        <dbReference type="ARBA" id="ARBA00006056"/>
    </source>
</evidence>
<dbReference type="PANTHER" id="PTHR11091">
    <property type="entry name" value="OXIDOREDUCTASE-RELATED"/>
    <property type="match status" value="1"/>
</dbReference>
<keyword evidence="2" id="KW-0560">Oxidoreductase</keyword>
<evidence type="ECO:0000313" key="4">
    <source>
        <dbReference type="Proteomes" id="UP001165652"/>
    </source>
</evidence>
<dbReference type="InterPro" id="IPR043144">
    <property type="entry name" value="Mal/L-sulf/L-lact_DH-like_ah"/>
</dbReference>
<reference evidence="3" key="2">
    <citation type="submission" date="2023-02" db="EMBL/GenBank/DDBJ databases">
        <authorList>
            <person name="Rayyan A."/>
            <person name="Meyer T."/>
            <person name="Kyndt J.A."/>
        </authorList>
    </citation>
    <scope>NUCLEOTIDE SEQUENCE</scope>
    <source>
        <strain evidence="3">DSM 9987</strain>
    </source>
</reference>
<dbReference type="RefSeq" id="WP_272777622.1">
    <property type="nucleotide sequence ID" value="NZ_JAQQLI010000019.1"/>
</dbReference>
<comment type="similarity">
    <text evidence="1">Belongs to the LDH2/MDH2 oxidoreductase family.</text>
</comment>
<accession>A0ABT5JB04</accession>
<sequence length="358" mass="37698">MTRTSDGDHRIVLGADALRRHCVVLVEALGVAPSDAAATAEVFVQAELMGEESHGLRLFLQILGRIAAGGDRAATDITVIRDRGAIALWDANDGIGQVAAARAMARAIEKAREHGLGLVTVRNGNSLTTAKHYALQAARAGMVGFVYTTASRRVMPPPGGRTPVLGNNPVAVAAPAGRHGCFALDMACTAAAVERIHRARDLGVPIPQGWALDLEGRETTDPAEALKSMSLLPFGGYKAFGIAMVNDIVTSILGGGVVSGSGTGFQPYDTPMRVCFTLQAIDVTAFQPLDEFERRMEAFLDRVKATEPIAPGDRIVFPGERALGEMARRSAAGVPVVAATIDGMRTWAERLGVPALQA</sequence>
<dbReference type="EMBL" id="JAQQLI010000019">
    <property type="protein sequence ID" value="MDC7786776.1"/>
    <property type="molecule type" value="Genomic_DNA"/>
</dbReference>
<dbReference type="InterPro" id="IPR036111">
    <property type="entry name" value="Mal/L-sulfo/L-lacto_DH-like_sf"/>
</dbReference>
<dbReference type="Proteomes" id="UP001165652">
    <property type="component" value="Unassembled WGS sequence"/>
</dbReference>
<gene>
    <name evidence="3" type="ORF">PQJ73_13870</name>
</gene>
<protein>
    <submittedName>
        <fullName evidence="3">Ldh family oxidoreductase</fullName>
    </submittedName>
</protein>